<evidence type="ECO:0000313" key="1">
    <source>
        <dbReference type="EMBL" id="GAA3909506.1"/>
    </source>
</evidence>
<keyword evidence="2" id="KW-1185">Reference proteome</keyword>
<accession>A0ABP7LVH7</accession>
<protein>
    <recommendedName>
        <fullName evidence="3">TIGR02444 family protein</fullName>
    </recommendedName>
</protein>
<organism evidence="1 2">
    <name type="scientific">Halomonas cibimaris</name>
    <dbReference type="NCBI Taxonomy" id="657012"/>
    <lineage>
        <taxon>Bacteria</taxon>
        <taxon>Pseudomonadati</taxon>
        <taxon>Pseudomonadota</taxon>
        <taxon>Gammaproteobacteria</taxon>
        <taxon>Oceanospirillales</taxon>
        <taxon>Halomonadaceae</taxon>
        <taxon>Halomonas</taxon>
    </lineage>
</organism>
<dbReference type="EMBL" id="BAAAZT010000076">
    <property type="protein sequence ID" value="GAA3909506.1"/>
    <property type="molecule type" value="Genomic_DNA"/>
</dbReference>
<comment type="caution">
    <text evidence="1">The sequence shown here is derived from an EMBL/GenBank/DDBJ whole genome shotgun (WGS) entry which is preliminary data.</text>
</comment>
<dbReference type="Proteomes" id="UP001500133">
    <property type="component" value="Unassembled WGS sequence"/>
</dbReference>
<dbReference type="Pfam" id="PF09523">
    <property type="entry name" value="DUF2390"/>
    <property type="match status" value="1"/>
</dbReference>
<dbReference type="InterPro" id="IPR012659">
    <property type="entry name" value="CHP02444"/>
</dbReference>
<reference evidence="2" key="1">
    <citation type="journal article" date="2019" name="Int. J. Syst. Evol. Microbiol.">
        <title>The Global Catalogue of Microorganisms (GCM) 10K type strain sequencing project: providing services to taxonomists for standard genome sequencing and annotation.</title>
        <authorList>
            <consortium name="The Broad Institute Genomics Platform"/>
            <consortium name="The Broad Institute Genome Sequencing Center for Infectious Disease"/>
            <person name="Wu L."/>
            <person name="Ma J."/>
        </authorList>
    </citation>
    <scope>NUCLEOTIDE SEQUENCE [LARGE SCALE GENOMIC DNA]</scope>
    <source>
        <strain evidence="2">JCM 16914</strain>
    </source>
</reference>
<evidence type="ECO:0008006" key="3">
    <source>
        <dbReference type="Google" id="ProtNLM"/>
    </source>
</evidence>
<evidence type="ECO:0000313" key="2">
    <source>
        <dbReference type="Proteomes" id="UP001500133"/>
    </source>
</evidence>
<proteinExistence type="predicted"/>
<dbReference type="NCBIfam" id="TIGR02444">
    <property type="entry name" value="TIGR02444 family protein"/>
    <property type="match status" value="1"/>
</dbReference>
<sequence>MMADSTRLTGVQQDALWAFARDFYARPGVAGRLLFLQDEAGMDVCVLLWRLWLCERGLMPAACAERDLDGLHAWQRDYTRPLRERRRWLKPAAASDPALARLRQTLKDAELQAEKQALARLQAMACRPGGVVKASAGEPVSWLAPGMALTPAQREALEALAEGLEACGAQSR</sequence>
<gene>
    <name evidence="1" type="ORF">GCM10022228_20320</name>
</gene>
<name>A0ABP7LVH7_9GAMM</name>